<dbReference type="InterPro" id="IPR006680">
    <property type="entry name" value="Amidohydro-rel"/>
</dbReference>
<evidence type="ECO:0000313" key="2">
    <source>
        <dbReference type="EMBL" id="KAF6026426.1"/>
    </source>
</evidence>
<dbReference type="GO" id="GO:0006145">
    <property type="term" value="P:purine nucleobase catabolic process"/>
    <property type="evidence" value="ECO:0007669"/>
    <property type="project" value="TreeGrafter"/>
</dbReference>
<feature type="domain" description="Amidohydrolase-related" evidence="1">
    <location>
        <begin position="35"/>
        <end position="309"/>
    </location>
</feature>
<organism evidence="2 3">
    <name type="scientific">Bugula neritina</name>
    <name type="common">Brown bryozoan</name>
    <name type="synonym">Sertularia neritina</name>
    <dbReference type="NCBI Taxonomy" id="10212"/>
    <lineage>
        <taxon>Eukaryota</taxon>
        <taxon>Metazoa</taxon>
        <taxon>Spiralia</taxon>
        <taxon>Lophotrochozoa</taxon>
        <taxon>Bryozoa</taxon>
        <taxon>Gymnolaemata</taxon>
        <taxon>Cheilostomatida</taxon>
        <taxon>Flustrina</taxon>
        <taxon>Buguloidea</taxon>
        <taxon>Bugulidae</taxon>
        <taxon>Bugula</taxon>
    </lineage>
</organism>
<dbReference type="InterPro" id="IPR050138">
    <property type="entry name" value="DHOase/Allantoinase_Hydrolase"/>
</dbReference>
<evidence type="ECO:0000259" key="1">
    <source>
        <dbReference type="Pfam" id="PF01979"/>
    </source>
</evidence>
<dbReference type="GO" id="GO:0005737">
    <property type="term" value="C:cytoplasm"/>
    <property type="evidence" value="ECO:0007669"/>
    <property type="project" value="TreeGrafter"/>
</dbReference>
<protein>
    <recommendedName>
        <fullName evidence="1">Amidohydrolase-related domain-containing protein</fullName>
    </recommendedName>
</protein>
<comment type="caution">
    <text evidence="2">The sequence shown here is derived from an EMBL/GenBank/DDBJ whole genome shotgun (WGS) entry which is preliminary data.</text>
</comment>
<dbReference type="Pfam" id="PF01979">
    <property type="entry name" value="Amidohydro_1"/>
    <property type="match status" value="1"/>
</dbReference>
<dbReference type="InterPro" id="IPR032466">
    <property type="entry name" value="Metal_Hydrolase"/>
</dbReference>
<sequence>MLQYAAPHTLLTEIKPMIAEGVRGFKCFLIHSGIDEFPHCTESDLHLAYQQLQGTDSVFLFHAEVEVDEELADSSSLADNAYDKFMLSRPEKMEIEAVKMVIKLCLQYKVRSHIVHLSAATALPLIREAQKAGAPLTVETCHHYLTLNSENVPDGATEYKCCPPIRTKQNQEELWAAVRDLSISMVVSDHSPCTAGLKCPDTGDFMKAWGGIAGLQLGLSLFWTSCKERGLSVSDLSDYMSANTAKHAGLQMRVGNTTPGLRGDLVIWNPEKQFTVTEDMIFHKNKLTPYLGMTLYGQVEKTIVGGEVVFDGQTGFTGAKPGQIFLN</sequence>
<dbReference type="SUPFAM" id="SSF51338">
    <property type="entry name" value="Composite domain of metallo-dependent hydrolases"/>
    <property type="match status" value="1"/>
</dbReference>
<dbReference type="OrthoDB" id="1924787at2759"/>
<dbReference type="InterPro" id="IPR011059">
    <property type="entry name" value="Metal-dep_hydrolase_composite"/>
</dbReference>
<dbReference type="Gene3D" id="3.20.20.140">
    <property type="entry name" value="Metal-dependent hydrolases"/>
    <property type="match status" value="1"/>
</dbReference>
<dbReference type="EMBL" id="VXIV02002279">
    <property type="protein sequence ID" value="KAF6026426.1"/>
    <property type="molecule type" value="Genomic_DNA"/>
</dbReference>
<dbReference type="PANTHER" id="PTHR43668:SF2">
    <property type="entry name" value="ALLANTOINASE"/>
    <property type="match status" value="1"/>
</dbReference>
<dbReference type="SUPFAM" id="SSF51556">
    <property type="entry name" value="Metallo-dependent hydrolases"/>
    <property type="match status" value="1"/>
</dbReference>
<name>A0A7J7JLW2_BUGNE</name>
<evidence type="ECO:0000313" key="3">
    <source>
        <dbReference type="Proteomes" id="UP000593567"/>
    </source>
</evidence>
<gene>
    <name evidence="2" type="ORF">EB796_015265</name>
</gene>
<dbReference type="Proteomes" id="UP000593567">
    <property type="component" value="Unassembled WGS sequence"/>
</dbReference>
<reference evidence="2" key="1">
    <citation type="submission" date="2020-06" db="EMBL/GenBank/DDBJ databases">
        <title>Draft genome of Bugula neritina, a colonial animal packing powerful symbionts and potential medicines.</title>
        <authorList>
            <person name="Rayko M."/>
        </authorList>
    </citation>
    <scope>NUCLEOTIDE SEQUENCE [LARGE SCALE GENOMIC DNA]</scope>
    <source>
        <strain evidence="2">Kwan_BN1</strain>
    </source>
</reference>
<accession>A0A7J7JLW2</accession>
<proteinExistence type="predicted"/>
<keyword evidence="3" id="KW-1185">Reference proteome</keyword>
<dbReference type="GO" id="GO:0004038">
    <property type="term" value="F:allantoinase activity"/>
    <property type="evidence" value="ECO:0007669"/>
    <property type="project" value="TreeGrafter"/>
</dbReference>
<dbReference type="PANTHER" id="PTHR43668">
    <property type="entry name" value="ALLANTOINASE"/>
    <property type="match status" value="1"/>
</dbReference>
<dbReference type="AlphaFoldDB" id="A0A7J7JLW2"/>